<dbReference type="InterPro" id="IPR013324">
    <property type="entry name" value="RNA_pol_sigma_r3/r4-like"/>
</dbReference>
<dbReference type="SUPFAM" id="SSF88659">
    <property type="entry name" value="Sigma3 and sigma4 domains of RNA polymerase sigma factors"/>
    <property type="match status" value="1"/>
</dbReference>
<name>A0ABR6CPK4_9BACI</name>
<dbReference type="RefSeq" id="WP_182502626.1">
    <property type="nucleotide sequence ID" value="NZ_JACJHX010000005.1"/>
</dbReference>
<protein>
    <submittedName>
        <fullName evidence="6">RNA polymerase sigma factor (Sigma-70 family)</fullName>
    </submittedName>
</protein>
<dbReference type="PANTHER" id="PTHR30385:SF7">
    <property type="entry name" value="RNA POLYMERASE SIGMA FACTOR FLIA"/>
    <property type="match status" value="1"/>
</dbReference>
<sequence>MKQMTSTYLPNSYDRLFQRHPDFFEQPIMKYFLQSQEHVSIFHATLKNPTSQNMNDLNETFQLYYHRVKVYKYLISFIHTFSIDFDKRERRRKRKYLTILDKPAEHGAHTNMIDTLAYMEEEFVTVFHTEQLSSILTEEKLVKAIAKLTEKQRQVLSLMYCSGLSNKEIATYFHETPQNISNIHKQALKKLRKSQVIGGKRIAEIL</sequence>
<dbReference type="EMBL" id="JACJHX010000005">
    <property type="protein sequence ID" value="MBA9026958.1"/>
    <property type="molecule type" value="Genomic_DNA"/>
</dbReference>
<comment type="caution">
    <text evidence="6">The sequence shown here is derived from an EMBL/GenBank/DDBJ whole genome shotgun (WGS) entry which is preliminary data.</text>
</comment>
<dbReference type="Proteomes" id="UP000626697">
    <property type="component" value="Unassembled WGS sequence"/>
</dbReference>
<keyword evidence="1" id="KW-0805">Transcription regulation</keyword>
<evidence type="ECO:0000313" key="6">
    <source>
        <dbReference type="EMBL" id="MBA9026958.1"/>
    </source>
</evidence>
<dbReference type="PANTHER" id="PTHR30385">
    <property type="entry name" value="SIGMA FACTOR F FLAGELLAR"/>
    <property type="match status" value="1"/>
</dbReference>
<evidence type="ECO:0000256" key="2">
    <source>
        <dbReference type="ARBA" id="ARBA00023082"/>
    </source>
</evidence>
<feature type="domain" description="RNA polymerase sigma-70 region 4" evidence="5">
    <location>
        <begin position="144"/>
        <end position="193"/>
    </location>
</feature>
<dbReference type="InterPro" id="IPR007630">
    <property type="entry name" value="RNA_pol_sigma70_r4"/>
</dbReference>
<evidence type="ECO:0000256" key="1">
    <source>
        <dbReference type="ARBA" id="ARBA00023015"/>
    </source>
</evidence>
<reference evidence="6 7" key="1">
    <citation type="submission" date="2020-08" db="EMBL/GenBank/DDBJ databases">
        <title>Genomic Encyclopedia of Type Strains, Phase IV (KMG-IV): sequencing the most valuable type-strain genomes for metagenomic binning, comparative biology and taxonomic classification.</title>
        <authorList>
            <person name="Goeker M."/>
        </authorList>
    </citation>
    <scope>NUCLEOTIDE SEQUENCE [LARGE SCALE GENOMIC DNA]</scope>
    <source>
        <strain evidence="6 7">DSM 105481</strain>
    </source>
</reference>
<dbReference type="InterPro" id="IPR014284">
    <property type="entry name" value="RNA_pol_sigma-70_dom"/>
</dbReference>
<evidence type="ECO:0000256" key="3">
    <source>
        <dbReference type="ARBA" id="ARBA00023125"/>
    </source>
</evidence>
<dbReference type="CDD" id="cd06171">
    <property type="entry name" value="Sigma70_r4"/>
    <property type="match status" value="1"/>
</dbReference>
<gene>
    <name evidence="6" type="ORF">HNP81_002243</name>
</gene>
<keyword evidence="2" id="KW-0731">Sigma factor</keyword>
<accession>A0ABR6CPK4</accession>
<keyword evidence="3" id="KW-0238">DNA-binding</keyword>
<keyword evidence="4" id="KW-0804">Transcription</keyword>
<keyword evidence="7" id="KW-1185">Reference proteome</keyword>
<evidence type="ECO:0000259" key="5">
    <source>
        <dbReference type="Pfam" id="PF04545"/>
    </source>
</evidence>
<dbReference type="Pfam" id="PF04545">
    <property type="entry name" value="Sigma70_r4"/>
    <property type="match status" value="1"/>
</dbReference>
<proteinExistence type="predicted"/>
<evidence type="ECO:0000313" key="7">
    <source>
        <dbReference type="Proteomes" id="UP000626697"/>
    </source>
</evidence>
<dbReference type="NCBIfam" id="TIGR02937">
    <property type="entry name" value="sigma70-ECF"/>
    <property type="match status" value="1"/>
</dbReference>
<evidence type="ECO:0000256" key="4">
    <source>
        <dbReference type="ARBA" id="ARBA00023163"/>
    </source>
</evidence>
<organism evidence="6 7">
    <name type="scientific">Peribacillus huizhouensis</name>
    <dbReference type="NCBI Taxonomy" id="1501239"/>
    <lineage>
        <taxon>Bacteria</taxon>
        <taxon>Bacillati</taxon>
        <taxon>Bacillota</taxon>
        <taxon>Bacilli</taxon>
        <taxon>Bacillales</taxon>
        <taxon>Bacillaceae</taxon>
        <taxon>Peribacillus</taxon>
    </lineage>
</organism>
<dbReference type="Gene3D" id="1.20.140.160">
    <property type="match status" value="1"/>
</dbReference>